<feature type="transmembrane region" description="Helical" evidence="1">
    <location>
        <begin position="56"/>
        <end position="75"/>
    </location>
</feature>
<dbReference type="EMBL" id="MUJZ01009762">
    <property type="protein sequence ID" value="OTF82195.1"/>
    <property type="molecule type" value="Genomic_DNA"/>
</dbReference>
<accession>A0A1Y3BSS1</accession>
<reference evidence="2 3" key="1">
    <citation type="submission" date="2017-03" db="EMBL/GenBank/DDBJ databases">
        <title>Genome Survey of Euroglyphus maynei.</title>
        <authorList>
            <person name="Arlian L.G."/>
            <person name="Morgan M.S."/>
            <person name="Rider S.D."/>
        </authorList>
    </citation>
    <scope>NUCLEOTIDE SEQUENCE [LARGE SCALE GENOMIC DNA]</scope>
    <source>
        <strain evidence="2">Arlian Lab</strain>
        <tissue evidence="2">Whole body</tissue>
    </source>
</reference>
<gene>
    <name evidence="2" type="ORF">BLA29_012846</name>
</gene>
<evidence type="ECO:0000313" key="3">
    <source>
        <dbReference type="Proteomes" id="UP000194236"/>
    </source>
</evidence>
<keyword evidence="1" id="KW-1133">Transmembrane helix</keyword>
<keyword evidence="1" id="KW-0812">Transmembrane</keyword>
<organism evidence="2 3">
    <name type="scientific">Euroglyphus maynei</name>
    <name type="common">Mayne's house dust mite</name>
    <dbReference type="NCBI Taxonomy" id="6958"/>
    <lineage>
        <taxon>Eukaryota</taxon>
        <taxon>Metazoa</taxon>
        <taxon>Ecdysozoa</taxon>
        <taxon>Arthropoda</taxon>
        <taxon>Chelicerata</taxon>
        <taxon>Arachnida</taxon>
        <taxon>Acari</taxon>
        <taxon>Acariformes</taxon>
        <taxon>Sarcoptiformes</taxon>
        <taxon>Astigmata</taxon>
        <taxon>Psoroptidia</taxon>
        <taxon>Analgoidea</taxon>
        <taxon>Pyroglyphidae</taxon>
        <taxon>Pyroglyphinae</taxon>
        <taxon>Euroglyphus</taxon>
    </lineage>
</organism>
<proteinExistence type="predicted"/>
<evidence type="ECO:0000313" key="2">
    <source>
        <dbReference type="EMBL" id="OTF82195.1"/>
    </source>
</evidence>
<protein>
    <submittedName>
        <fullName evidence="2">Uncharacterized protein</fullName>
    </submittedName>
</protein>
<keyword evidence="3" id="KW-1185">Reference proteome</keyword>
<keyword evidence="1" id="KW-0472">Membrane</keyword>
<comment type="caution">
    <text evidence="2">The sequence shown here is derived from an EMBL/GenBank/DDBJ whole genome shotgun (WGS) entry which is preliminary data.</text>
</comment>
<name>A0A1Y3BSS1_EURMA</name>
<evidence type="ECO:0000256" key="1">
    <source>
        <dbReference type="SAM" id="Phobius"/>
    </source>
</evidence>
<dbReference type="AlphaFoldDB" id="A0A1Y3BSS1"/>
<dbReference type="Proteomes" id="UP000194236">
    <property type="component" value="Unassembled WGS sequence"/>
</dbReference>
<sequence length="99" mass="11338">MVPVNIVWILMNVLNRQIFVNKNVSIHLVHINVNVIVVTERSVHIVAKILMNVMKVITLMILHLAVSVMMIMMAIQNYVKVVVKIQLVHIVVHVQMVII</sequence>